<dbReference type="Pfam" id="PF14065">
    <property type="entry name" value="Pvc16_N"/>
    <property type="match status" value="1"/>
</dbReference>
<accession>A0A4R8LTI6</accession>
<dbReference type="AlphaFoldDB" id="A0A4R8LTI6"/>
<comment type="caution">
    <text evidence="2">The sequence shown here is derived from an EMBL/GenBank/DDBJ whole genome shotgun (WGS) entry which is preliminary data.</text>
</comment>
<dbReference type="OrthoDB" id="527247at2"/>
<sequence>MSTALAVAAVTQALKNLLVDGVLDAGQVGDVRVTALPPDRVAIDGTDAHSQINLFLYQVTENAAWRNMGLPSFSAAGERISNPPLALDLHYLLMAYGVKELHSEILLGYAMQILHDTPQLSRDGLREALKGINAAPPPPPPPAVPDIPNHLSALALSNLAEQFELVKFSPEVLSTEEISRLWTAFGAKYRTSAAYVASCVLIQSTVATRATRPVVRRNLEVVQFLRPTIDDVQPSMLAAGEMLTLSGSQLWQPAATHVRLSSVEVPIQPGATSLQLQMLVPHTLRAGINTASVNQGVSFKDKDPAVGERPGPQSNTVAFMLIPKLANVPNSAQQGALVTVDVNPPVGFDQDVQILLGDTALVVPPRPAPPVGTATTTSITFTVPKTAATGKVPLRIRVDGAESKLDPLTMLEIKS</sequence>
<name>A0A4R8LTI6_9BURK</name>
<feature type="domain" description="Pvc16 N-terminal" evidence="1">
    <location>
        <begin position="9"/>
        <end position="215"/>
    </location>
</feature>
<evidence type="ECO:0000259" key="1">
    <source>
        <dbReference type="Pfam" id="PF14065"/>
    </source>
</evidence>
<evidence type="ECO:0000313" key="2">
    <source>
        <dbReference type="EMBL" id="TDY50914.1"/>
    </source>
</evidence>
<dbReference type="InterPro" id="IPR025351">
    <property type="entry name" value="Pvc16_N"/>
</dbReference>
<dbReference type="RefSeq" id="WP_134192145.1">
    <property type="nucleotide sequence ID" value="NZ_JBHLUW010000003.1"/>
</dbReference>
<evidence type="ECO:0000313" key="3">
    <source>
        <dbReference type="Proteomes" id="UP000295509"/>
    </source>
</evidence>
<proteinExistence type="predicted"/>
<dbReference type="Proteomes" id="UP000295509">
    <property type="component" value="Unassembled WGS sequence"/>
</dbReference>
<keyword evidence="3" id="KW-1185">Reference proteome</keyword>
<reference evidence="2 3" key="1">
    <citation type="submission" date="2019-03" db="EMBL/GenBank/DDBJ databases">
        <title>Genomic Encyclopedia of Type Strains, Phase III (KMG-III): the genomes of soil and plant-associated and newly described type strains.</title>
        <authorList>
            <person name="Whitman W."/>
        </authorList>
    </citation>
    <scope>NUCLEOTIDE SEQUENCE [LARGE SCALE GENOMIC DNA]</scope>
    <source>
        <strain evidence="2 3">LMG 29544</strain>
    </source>
</reference>
<protein>
    <submittedName>
        <fullName evidence="2">Uncharacterized protein DUF4255</fullName>
    </submittedName>
</protein>
<organism evidence="2 3">
    <name type="scientific">Paraburkholderia rhizosphaerae</name>
    <dbReference type="NCBI Taxonomy" id="480658"/>
    <lineage>
        <taxon>Bacteria</taxon>
        <taxon>Pseudomonadati</taxon>
        <taxon>Pseudomonadota</taxon>
        <taxon>Betaproteobacteria</taxon>
        <taxon>Burkholderiales</taxon>
        <taxon>Burkholderiaceae</taxon>
        <taxon>Paraburkholderia</taxon>
    </lineage>
</organism>
<gene>
    <name evidence="2" type="ORF">BX592_108151</name>
</gene>
<dbReference type="EMBL" id="SORE01000008">
    <property type="protein sequence ID" value="TDY50914.1"/>
    <property type="molecule type" value="Genomic_DNA"/>
</dbReference>